<dbReference type="GO" id="GO:0000177">
    <property type="term" value="C:cytoplasmic exosome (RNase complex)"/>
    <property type="evidence" value="ECO:0007669"/>
    <property type="project" value="TreeGrafter"/>
</dbReference>
<keyword evidence="5" id="KW-0271">Exosome</keyword>
<dbReference type="GO" id="GO:0034473">
    <property type="term" value="P:U1 snRNA 3'-end processing"/>
    <property type="evidence" value="ECO:0007669"/>
    <property type="project" value="TreeGrafter"/>
</dbReference>
<dbReference type="GO" id="GO:0000467">
    <property type="term" value="P:exonucleolytic trimming to generate mature 3'-end of 5.8S rRNA from tricistronic rRNA transcript (SSU-rRNA, 5.8S rRNA, LSU-rRNA)"/>
    <property type="evidence" value="ECO:0007669"/>
    <property type="project" value="TreeGrafter"/>
</dbReference>
<dbReference type="GO" id="GO:0071028">
    <property type="term" value="P:nuclear mRNA surveillance"/>
    <property type="evidence" value="ECO:0007669"/>
    <property type="project" value="TreeGrafter"/>
</dbReference>
<dbReference type="InterPro" id="IPR036345">
    <property type="entry name" value="ExoRNase_PH_dom2_sf"/>
</dbReference>
<gene>
    <name evidence="7" type="ORF">EZS28_006094</name>
</gene>
<evidence type="ECO:0000313" key="8">
    <source>
        <dbReference type="Proteomes" id="UP000324800"/>
    </source>
</evidence>
<dbReference type="GO" id="GO:0035925">
    <property type="term" value="F:mRNA 3'-UTR AU-rich region binding"/>
    <property type="evidence" value="ECO:0007669"/>
    <property type="project" value="TreeGrafter"/>
</dbReference>
<dbReference type="GO" id="GO:0071038">
    <property type="term" value="P:TRAMP-dependent tRNA surveillance pathway"/>
    <property type="evidence" value="ECO:0007669"/>
    <property type="project" value="TreeGrafter"/>
</dbReference>
<sequence length="358" mass="39229">MEILSPGEALFVRQRIMSGMRCDGRELLELRPVSVEIDVLKNCLASSRIRIGSRGEGTEVLVGLKGETYRVPKKKDEERTLQTIYPPVEVSVNFLPGVEAAILTPSMRVQTLDSRYTELSGIENNTLPFGSSQQSIDGVVSDVSISADTAPGISSTSSTQDVETMLQSHFNAIFNSDRVNRSEDKKGPLAIDEMDCEWKLFADVVVVEYAGSLIEATSMGIYASLSTLRLPVPVINPEEKNNTEEEEGESFILSPFARVDHIPISVSCFVMNSDKGTHSDPLIYIDADTKEEACASAKLLYSTAQNGEIYYAEKVHGDGCVSLKTFSVARRVSREKAQILASKINQALHQRTGEGSTH</sequence>
<organism evidence="7 8">
    <name type="scientific">Streblomastix strix</name>
    <dbReference type="NCBI Taxonomy" id="222440"/>
    <lineage>
        <taxon>Eukaryota</taxon>
        <taxon>Metamonada</taxon>
        <taxon>Preaxostyla</taxon>
        <taxon>Oxymonadida</taxon>
        <taxon>Streblomastigidae</taxon>
        <taxon>Streblomastix</taxon>
    </lineage>
</organism>
<evidence type="ECO:0000256" key="6">
    <source>
        <dbReference type="ARBA" id="ARBA00042523"/>
    </source>
</evidence>
<evidence type="ECO:0000256" key="2">
    <source>
        <dbReference type="ARBA" id="ARBA00004604"/>
    </source>
</evidence>
<dbReference type="InterPro" id="IPR027408">
    <property type="entry name" value="PNPase/RNase_PH_dom_sf"/>
</dbReference>
<dbReference type="OrthoDB" id="272245at2759"/>
<dbReference type="GO" id="GO:0005730">
    <property type="term" value="C:nucleolus"/>
    <property type="evidence" value="ECO:0007669"/>
    <property type="project" value="UniProtKB-SubCell"/>
</dbReference>
<evidence type="ECO:0000313" key="7">
    <source>
        <dbReference type="EMBL" id="KAA6398375.1"/>
    </source>
</evidence>
<evidence type="ECO:0000256" key="4">
    <source>
        <dbReference type="ARBA" id="ARBA00022490"/>
    </source>
</evidence>
<protein>
    <recommendedName>
        <fullName evidence="6">Ribosomal RNA-processing protein 42</fullName>
    </recommendedName>
</protein>
<accession>A0A5J4WVI8</accession>
<keyword evidence="4" id="KW-0963">Cytoplasm</keyword>
<dbReference type="GO" id="GO:0000176">
    <property type="term" value="C:nuclear exosome (RNase complex)"/>
    <property type="evidence" value="ECO:0007669"/>
    <property type="project" value="TreeGrafter"/>
</dbReference>
<evidence type="ECO:0000256" key="5">
    <source>
        <dbReference type="ARBA" id="ARBA00022835"/>
    </source>
</evidence>
<evidence type="ECO:0000256" key="1">
    <source>
        <dbReference type="ARBA" id="ARBA00004496"/>
    </source>
</evidence>
<dbReference type="SUPFAM" id="SSF55666">
    <property type="entry name" value="Ribonuclease PH domain 2-like"/>
    <property type="match status" value="1"/>
</dbReference>
<dbReference type="EMBL" id="SNRW01000970">
    <property type="protein sequence ID" value="KAA6398375.1"/>
    <property type="molecule type" value="Genomic_DNA"/>
</dbReference>
<dbReference type="Proteomes" id="UP000324800">
    <property type="component" value="Unassembled WGS sequence"/>
</dbReference>
<dbReference type="GO" id="GO:0071035">
    <property type="term" value="P:nuclear polyadenylation-dependent rRNA catabolic process"/>
    <property type="evidence" value="ECO:0007669"/>
    <property type="project" value="TreeGrafter"/>
</dbReference>
<comment type="similarity">
    <text evidence="3">Belongs to the RNase PH family.</text>
</comment>
<dbReference type="InterPro" id="IPR050590">
    <property type="entry name" value="Exosome_comp_Rrp42_subfam"/>
</dbReference>
<dbReference type="PANTHER" id="PTHR11097:SF8">
    <property type="entry name" value="EXOSOME COMPLEX COMPONENT RRP42"/>
    <property type="match status" value="1"/>
</dbReference>
<dbReference type="AlphaFoldDB" id="A0A5J4WVI8"/>
<dbReference type="GO" id="GO:0034475">
    <property type="term" value="P:U4 snRNA 3'-end processing"/>
    <property type="evidence" value="ECO:0007669"/>
    <property type="project" value="TreeGrafter"/>
</dbReference>
<evidence type="ECO:0000256" key="3">
    <source>
        <dbReference type="ARBA" id="ARBA00006678"/>
    </source>
</evidence>
<dbReference type="GO" id="GO:0034476">
    <property type="term" value="P:U5 snRNA 3'-end processing"/>
    <property type="evidence" value="ECO:0007669"/>
    <property type="project" value="TreeGrafter"/>
</dbReference>
<reference evidence="7 8" key="1">
    <citation type="submission" date="2019-03" db="EMBL/GenBank/DDBJ databases">
        <title>Single cell metagenomics reveals metabolic interactions within the superorganism composed of flagellate Streblomastix strix and complex community of Bacteroidetes bacteria on its surface.</title>
        <authorList>
            <person name="Treitli S.C."/>
            <person name="Kolisko M."/>
            <person name="Husnik F."/>
            <person name="Keeling P."/>
            <person name="Hampl V."/>
        </authorList>
    </citation>
    <scope>NUCLEOTIDE SEQUENCE [LARGE SCALE GENOMIC DNA]</scope>
    <source>
        <strain evidence="7">ST1C</strain>
    </source>
</reference>
<name>A0A5J4WVI8_9EUKA</name>
<comment type="caution">
    <text evidence="7">The sequence shown here is derived from an EMBL/GenBank/DDBJ whole genome shotgun (WGS) entry which is preliminary data.</text>
</comment>
<dbReference type="InterPro" id="IPR020568">
    <property type="entry name" value="Ribosomal_Su5_D2-typ_SF"/>
</dbReference>
<dbReference type="SUPFAM" id="SSF54211">
    <property type="entry name" value="Ribosomal protein S5 domain 2-like"/>
    <property type="match status" value="1"/>
</dbReference>
<dbReference type="PANTHER" id="PTHR11097">
    <property type="entry name" value="EXOSOME COMPLEX EXONUCLEASE RIBOSOMAL RNA PROCESSING PROTEIN"/>
    <property type="match status" value="1"/>
</dbReference>
<dbReference type="GO" id="GO:0016075">
    <property type="term" value="P:rRNA catabolic process"/>
    <property type="evidence" value="ECO:0007669"/>
    <property type="project" value="TreeGrafter"/>
</dbReference>
<proteinExistence type="inferred from homology"/>
<dbReference type="Gene3D" id="3.30.230.70">
    <property type="entry name" value="GHMP Kinase, N-terminal domain"/>
    <property type="match status" value="1"/>
</dbReference>
<comment type="subcellular location">
    <subcellularLocation>
        <location evidence="1">Cytoplasm</location>
    </subcellularLocation>
    <subcellularLocation>
        <location evidence="2">Nucleus</location>
        <location evidence="2">Nucleolus</location>
    </subcellularLocation>
</comment>